<sequence>MTFSEGTVRASRCLDYRKKTEGYEVTHILSGRKFLISDPAKDILELLEKPKDYGILSAELSYYYDEALVEATLSKLHANGMLVGEDEDETFHLRKTDFQLFGVEDYVPGRSDRRQSVLAGIPFGDGNTMDRQCADFSIFLRRYCHNYLSTLNARINQVDFRFLGAPNENFVGLRKAFSAGDIVDAGDLYVHNTEFSSSIYGKIERLTQEITAAGDVSVLLGGDHSISYPAIKGVAANHPRLQIVQFDAHVDTYANRIGNIYTSNERAPHHHGNFLSRVLDLPQIEHVYQYGIRGCFNMRTRNHKRCSIFWAHELEGVLADSTPSPLLEDVPVYLTFDIDFFDPGIAPGTATPVAEGASYKQGMDLLRKVLANHNVVGVDLVEVNPHRDKGEQTMQLATATLLNIINQVNSTSHE</sequence>
<protein>
    <recommendedName>
        <fullName evidence="7">Agmatinase</fullName>
    </recommendedName>
</protein>
<evidence type="ECO:0008006" key="7">
    <source>
        <dbReference type="Google" id="ProtNLM"/>
    </source>
</evidence>
<dbReference type="PANTHER" id="PTHR11358">
    <property type="entry name" value="ARGINASE/AGMATINASE"/>
    <property type="match status" value="1"/>
</dbReference>
<comment type="similarity">
    <text evidence="1">Belongs to the arginase family. Agmatinase subfamily.</text>
</comment>
<dbReference type="GO" id="GO:0033389">
    <property type="term" value="P:putrescine biosynthetic process from arginine, via agmatine"/>
    <property type="evidence" value="ECO:0007669"/>
    <property type="project" value="TreeGrafter"/>
</dbReference>
<proteinExistence type="inferred from homology"/>
<evidence type="ECO:0000313" key="6">
    <source>
        <dbReference type="Proteomes" id="UP000321907"/>
    </source>
</evidence>
<organism evidence="5 6">
    <name type="scientific">Neolewinella aurantiaca</name>
    <dbReference type="NCBI Taxonomy" id="2602767"/>
    <lineage>
        <taxon>Bacteria</taxon>
        <taxon>Pseudomonadati</taxon>
        <taxon>Bacteroidota</taxon>
        <taxon>Saprospiria</taxon>
        <taxon>Saprospirales</taxon>
        <taxon>Lewinellaceae</taxon>
        <taxon>Neolewinella</taxon>
    </lineage>
</organism>
<reference evidence="5 6" key="1">
    <citation type="submission" date="2019-08" db="EMBL/GenBank/DDBJ databases">
        <title>Lewinella sp. strain SSH13 Genome sequencing and assembly.</title>
        <authorList>
            <person name="Kim I."/>
        </authorList>
    </citation>
    <scope>NUCLEOTIDE SEQUENCE [LARGE SCALE GENOMIC DNA]</scope>
    <source>
        <strain evidence="5 6">SSH13</strain>
    </source>
</reference>
<evidence type="ECO:0000256" key="4">
    <source>
        <dbReference type="RuleBase" id="RU003684"/>
    </source>
</evidence>
<evidence type="ECO:0000313" key="5">
    <source>
        <dbReference type="EMBL" id="TXF88464.1"/>
    </source>
</evidence>
<dbReference type="AlphaFoldDB" id="A0A5C7FQY1"/>
<dbReference type="PANTHER" id="PTHR11358:SF26">
    <property type="entry name" value="GUANIDINO ACID HYDROLASE, MITOCHONDRIAL"/>
    <property type="match status" value="1"/>
</dbReference>
<dbReference type="EMBL" id="VOXD01000022">
    <property type="protein sequence ID" value="TXF88464.1"/>
    <property type="molecule type" value="Genomic_DNA"/>
</dbReference>
<dbReference type="PROSITE" id="PS51409">
    <property type="entry name" value="ARGINASE_2"/>
    <property type="match status" value="1"/>
</dbReference>
<name>A0A5C7FQY1_9BACT</name>
<evidence type="ECO:0000256" key="2">
    <source>
        <dbReference type="ARBA" id="ARBA00022723"/>
    </source>
</evidence>
<dbReference type="PROSITE" id="PS01053">
    <property type="entry name" value="ARGINASE_1"/>
    <property type="match status" value="1"/>
</dbReference>
<dbReference type="InterPro" id="IPR020855">
    <property type="entry name" value="Ureohydrolase_Mn_BS"/>
</dbReference>
<dbReference type="Pfam" id="PF00491">
    <property type="entry name" value="Arginase"/>
    <property type="match status" value="1"/>
</dbReference>
<keyword evidence="6" id="KW-1185">Reference proteome</keyword>
<dbReference type="OrthoDB" id="9788689at2"/>
<dbReference type="InterPro" id="IPR006035">
    <property type="entry name" value="Ureohydrolase"/>
</dbReference>
<dbReference type="GO" id="GO:0008783">
    <property type="term" value="F:agmatinase activity"/>
    <property type="evidence" value="ECO:0007669"/>
    <property type="project" value="TreeGrafter"/>
</dbReference>
<dbReference type="Gene3D" id="3.40.800.10">
    <property type="entry name" value="Ureohydrolase domain"/>
    <property type="match status" value="1"/>
</dbReference>
<dbReference type="PRINTS" id="PR00116">
    <property type="entry name" value="ARGINASE"/>
</dbReference>
<keyword evidence="2" id="KW-0479">Metal-binding</keyword>
<accession>A0A5C7FQY1</accession>
<dbReference type="SUPFAM" id="SSF52768">
    <property type="entry name" value="Arginase/deacetylase"/>
    <property type="match status" value="1"/>
</dbReference>
<comment type="caution">
    <text evidence="5">The sequence shown here is derived from an EMBL/GenBank/DDBJ whole genome shotgun (WGS) entry which is preliminary data.</text>
</comment>
<keyword evidence="3 4" id="KW-0378">Hydrolase</keyword>
<evidence type="ECO:0000256" key="3">
    <source>
        <dbReference type="ARBA" id="ARBA00022801"/>
    </source>
</evidence>
<dbReference type="GO" id="GO:0046872">
    <property type="term" value="F:metal ion binding"/>
    <property type="evidence" value="ECO:0007669"/>
    <property type="project" value="UniProtKB-KW"/>
</dbReference>
<gene>
    <name evidence="5" type="ORF">FUA23_14355</name>
</gene>
<dbReference type="RefSeq" id="WP_147931446.1">
    <property type="nucleotide sequence ID" value="NZ_VOXD01000022.1"/>
</dbReference>
<evidence type="ECO:0000256" key="1">
    <source>
        <dbReference type="ARBA" id="ARBA00009227"/>
    </source>
</evidence>
<dbReference type="InterPro" id="IPR023696">
    <property type="entry name" value="Ureohydrolase_dom_sf"/>
</dbReference>
<dbReference type="Proteomes" id="UP000321907">
    <property type="component" value="Unassembled WGS sequence"/>
</dbReference>